<organism evidence="3 5">
    <name type="scientific">Flavobacterium lindanitolerans</name>
    <dbReference type="NCBI Taxonomy" id="428988"/>
    <lineage>
        <taxon>Bacteria</taxon>
        <taxon>Pseudomonadati</taxon>
        <taxon>Bacteroidota</taxon>
        <taxon>Flavobacteriia</taxon>
        <taxon>Flavobacteriales</taxon>
        <taxon>Flavobacteriaceae</taxon>
        <taxon>Flavobacterium</taxon>
    </lineage>
</organism>
<evidence type="ECO:0000313" key="5">
    <source>
        <dbReference type="Proteomes" id="UP000275027"/>
    </source>
</evidence>
<accession>A0A497V042</accession>
<dbReference type="Proteomes" id="UP000233767">
    <property type="component" value="Unassembled WGS sequence"/>
</dbReference>
<comment type="caution">
    <text evidence="3">The sequence shown here is derived from an EMBL/GenBank/DDBJ whole genome shotgun (WGS) entry which is preliminary data.</text>
</comment>
<proteinExistence type="predicted"/>
<evidence type="ECO:0000313" key="2">
    <source>
        <dbReference type="EMBL" id="PKW28950.1"/>
    </source>
</evidence>
<sequence>MKKLVLALAFVSALFTSSCSSDDSNSSPSLGETTGNYWPMEVNNTWTFSSNSGSSELRMIGVTTINGTPYYELSDDADNVFGVQNWVAKKGATYFQKIADTNINQDGVSINMQGYEIPIFKDHLEANSSWNGTVTSRVNYSVNGQNSSTTATIKYTSTITEKNSTVVLNGATYPNVIKVKTKVEIKILNQTTPIDLEYWLAKDVGPIREYTSSNGSIQERTLTNYMLY</sequence>
<dbReference type="Proteomes" id="UP000275027">
    <property type="component" value="Unassembled WGS sequence"/>
</dbReference>
<gene>
    <name evidence="2" type="ORF">B0G92_0578</name>
    <name evidence="3" type="ORF">CLV50_0928</name>
</gene>
<evidence type="ECO:0000256" key="1">
    <source>
        <dbReference type="SAM" id="SignalP"/>
    </source>
</evidence>
<name>A0A497V042_9FLAO</name>
<keyword evidence="1" id="KW-0732">Signal</keyword>
<dbReference type="Gene3D" id="2.40.360.20">
    <property type="match status" value="1"/>
</dbReference>
<keyword evidence="4" id="KW-1185">Reference proteome</keyword>
<dbReference type="RefSeq" id="WP_101471027.1">
    <property type="nucleotide sequence ID" value="NZ_PJND01000007.1"/>
</dbReference>
<dbReference type="EMBL" id="RCCB01000010">
    <property type="protein sequence ID" value="RLJ35547.1"/>
    <property type="molecule type" value="Genomic_DNA"/>
</dbReference>
<evidence type="ECO:0000313" key="4">
    <source>
        <dbReference type="Proteomes" id="UP000233767"/>
    </source>
</evidence>
<reference evidence="3 5" key="2">
    <citation type="submission" date="2018-10" db="EMBL/GenBank/DDBJ databases">
        <title>Genomic Encyclopedia of Archaeal and Bacterial Type Strains, Phase II (KMG-II): from individual species to whole genera.</title>
        <authorList>
            <person name="Goeker M."/>
        </authorList>
    </citation>
    <scope>NUCLEOTIDE SEQUENCE [LARGE SCALE GENOMIC DNA]</scope>
    <source>
        <strain evidence="3 5">DSM 21886</strain>
    </source>
</reference>
<feature type="chain" id="PRO_5019742526" evidence="1">
    <location>
        <begin position="22"/>
        <end position="228"/>
    </location>
</feature>
<feature type="signal peptide" evidence="1">
    <location>
        <begin position="1"/>
        <end position="21"/>
    </location>
</feature>
<evidence type="ECO:0000313" key="3">
    <source>
        <dbReference type="EMBL" id="RLJ35547.1"/>
    </source>
</evidence>
<dbReference type="AlphaFoldDB" id="A0A497V042"/>
<dbReference type="EMBL" id="PJND01000007">
    <property type="protein sequence ID" value="PKW28950.1"/>
    <property type="molecule type" value="Genomic_DNA"/>
</dbReference>
<dbReference type="PROSITE" id="PS51257">
    <property type="entry name" value="PROKAR_LIPOPROTEIN"/>
    <property type="match status" value="1"/>
</dbReference>
<protein>
    <submittedName>
        <fullName evidence="3">Uncharacterized protein</fullName>
    </submittedName>
</protein>
<reference evidence="2 4" key="1">
    <citation type="submission" date="2017-12" db="EMBL/GenBank/DDBJ databases">
        <title>Genomic Encyclopedia of Type Strains, Phase III (KMG-III): the genomes of soil and plant-associated and newly described type strains.</title>
        <authorList>
            <person name="Whitman W."/>
        </authorList>
    </citation>
    <scope>NUCLEOTIDE SEQUENCE [LARGE SCALE GENOMIC DNA]</scope>
    <source>
        <strain evidence="2 4">IP-10</strain>
    </source>
</reference>